<dbReference type="Proteomes" id="UP000199167">
    <property type="component" value="Unassembled WGS sequence"/>
</dbReference>
<proteinExistence type="inferred from homology"/>
<organism evidence="6 7">
    <name type="scientific">Cognatiyoonia koreensis</name>
    <dbReference type="NCBI Taxonomy" id="364200"/>
    <lineage>
        <taxon>Bacteria</taxon>
        <taxon>Pseudomonadati</taxon>
        <taxon>Pseudomonadota</taxon>
        <taxon>Alphaproteobacteria</taxon>
        <taxon>Rhodobacterales</taxon>
        <taxon>Paracoccaceae</taxon>
        <taxon>Cognatiyoonia</taxon>
    </lineage>
</organism>
<dbReference type="SUPFAM" id="SSF69255">
    <property type="entry name" value="gp5 N-terminal domain-like"/>
    <property type="match status" value="1"/>
</dbReference>
<dbReference type="OrthoDB" id="9762420at2"/>
<accession>A0A1I0RS87</accession>
<dbReference type="InterPro" id="IPR006531">
    <property type="entry name" value="Gp5/Vgr_OB"/>
</dbReference>
<reference evidence="6 7" key="1">
    <citation type="submission" date="2016-10" db="EMBL/GenBank/DDBJ databases">
        <authorList>
            <person name="de Groot N.N."/>
        </authorList>
    </citation>
    <scope>NUCLEOTIDE SEQUENCE [LARGE SCALE GENOMIC DNA]</scope>
    <source>
        <strain evidence="6 7">DSM 17925</strain>
    </source>
</reference>
<evidence type="ECO:0000259" key="5">
    <source>
        <dbReference type="Pfam" id="PF22178"/>
    </source>
</evidence>
<evidence type="ECO:0000256" key="3">
    <source>
        <dbReference type="ARBA" id="ARBA00022525"/>
    </source>
</evidence>
<feature type="domain" description="Gp5/Type VI secretion system Vgr C-terminal trimerisation" evidence="5">
    <location>
        <begin position="471"/>
        <end position="551"/>
    </location>
</feature>
<dbReference type="STRING" id="364200.SAMN04488515_3161"/>
<dbReference type="InterPro" id="IPR037026">
    <property type="entry name" value="Vgr_OB-fold_dom_sf"/>
</dbReference>
<comment type="subcellular location">
    <subcellularLocation>
        <location evidence="1">Secreted</location>
    </subcellularLocation>
</comment>
<dbReference type="Pfam" id="PF04717">
    <property type="entry name" value="Phage_base_V"/>
    <property type="match status" value="1"/>
</dbReference>
<evidence type="ECO:0000256" key="2">
    <source>
        <dbReference type="ARBA" id="ARBA00005558"/>
    </source>
</evidence>
<dbReference type="EMBL" id="FOIZ01000002">
    <property type="protein sequence ID" value="SEW44141.1"/>
    <property type="molecule type" value="Genomic_DNA"/>
</dbReference>
<comment type="similarity">
    <text evidence="2">Belongs to the VgrG protein family.</text>
</comment>
<evidence type="ECO:0000256" key="1">
    <source>
        <dbReference type="ARBA" id="ARBA00004613"/>
    </source>
</evidence>
<dbReference type="Pfam" id="PF05954">
    <property type="entry name" value="Phage_GPD"/>
    <property type="match status" value="1"/>
</dbReference>
<dbReference type="AlphaFoldDB" id="A0A1I0RS87"/>
<dbReference type="SUPFAM" id="SSF69349">
    <property type="entry name" value="Phage fibre proteins"/>
    <property type="match status" value="2"/>
</dbReference>
<dbReference type="RefSeq" id="WP_089996814.1">
    <property type="nucleotide sequence ID" value="NZ_FOIZ01000002.1"/>
</dbReference>
<dbReference type="Gene3D" id="3.55.50.10">
    <property type="entry name" value="Baseplate protein-like domains"/>
    <property type="match status" value="1"/>
</dbReference>
<sequence length="750" mass="82284">MNAPFKQDLRLGRLTTDLGKDVLVLLRFGGTDHLNGLFEYAVEALSTKQNIDFDALIGTHASIEIDSQNDGPRHFDGIVTQAKWAGVGENGNRYELTLRPWFWLAGRRRNQRIFHEMTVLEIVEKLLSAYSGLGKPHLTNRCKGSYPKLEYTVQYRESDLDFATRLLERFGISYHFCHAPGNHTLVLTDTIEEHDPLAGTTREYKPVDGNRQAGKEHFWEWYPERNLTTGAMRLTDYNFKTPTAAMEVDRVGDAAYEQGQIESYDYPGDYLEQGEGKGVVGLRTLQERGHDRRHRAVGDCTSLGAGMTVTLTGDQVPGVKDQDYLCLTATHSYVSDAYGSGGHDSDGYAYSGQYVLMPTTAPLAPERKTQLPIIQGPQTAVVVGDGEIDCDEYGRILVHFHWDLEKAYSMRCRVSQNWASKGWGGMVIPRIGMEVIVEHLEGDPDKPIVTGCVYNGKNDVPYPLPEHKTKSVFRSDSHKSEGFNEFTFEDATGNENISLHAQKDQTLKILHDRSKRVDHDQIESVGNNKSIDVGKNHAEKIGGSMNLSIGSGAGMALFAGLAGLMSTSSAAMKNASNESGDSFVSQITQGMSKMSTAAEALSLPVNKGFKRAGEHRKIAGLAQVNAGAAVGALVGQIMPVGGIKNTIVEKAVIDTVGLARTEQIGLMKNTFVGKVQNTVVGEKKNIEVGETSTTTVGKHMEINVGDDFIITVGKSRLIMTKEGTIVLQGVKIEIEGEKQIRAQSKLIDLN</sequence>
<evidence type="ECO:0000313" key="6">
    <source>
        <dbReference type="EMBL" id="SEW44141.1"/>
    </source>
</evidence>
<dbReference type="Gene3D" id="2.40.50.230">
    <property type="entry name" value="Gp5 N-terminal domain"/>
    <property type="match status" value="1"/>
</dbReference>
<dbReference type="PANTHER" id="PTHR32305:SF15">
    <property type="entry name" value="PROTEIN RHSA-RELATED"/>
    <property type="match status" value="1"/>
</dbReference>
<dbReference type="SUPFAM" id="SSF69279">
    <property type="entry name" value="Phage tail proteins"/>
    <property type="match status" value="2"/>
</dbReference>
<keyword evidence="3" id="KW-0964">Secreted</keyword>
<dbReference type="InterPro" id="IPR006533">
    <property type="entry name" value="T6SS_Vgr_RhsGE"/>
</dbReference>
<evidence type="ECO:0000259" key="4">
    <source>
        <dbReference type="Pfam" id="PF04717"/>
    </source>
</evidence>
<dbReference type="Gene3D" id="2.30.110.50">
    <property type="match status" value="1"/>
</dbReference>
<name>A0A1I0RS87_9RHOB</name>
<dbReference type="InterPro" id="IPR050708">
    <property type="entry name" value="T6SS_VgrG/RHS"/>
</dbReference>
<gene>
    <name evidence="6" type="ORF">SAMN04488515_3161</name>
</gene>
<feature type="domain" description="Gp5/Type VI secretion system Vgr protein OB-fold" evidence="4">
    <location>
        <begin position="389"/>
        <end position="454"/>
    </location>
</feature>
<protein>
    <submittedName>
        <fullName evidence="6">Type VI secretion system secreted protein VgrG</fullName>
    </submittedName>
</protein>
<dbReference type="NCBIfam" id="TIGR01646">
    <property type="entry name" value="vgr_GE"/>
    <property type="match status" value="1"/>
</dbReference>
<dbReference type="Gene3D" id="4.10.220.110">
    <property type="match status" value="1"/>
</dbReference>
<dbReference type="Pfam" id="PF22178">
    <property type="entry name" value="Gp5_trimer_C"/>
    <property type="match status" value="1"/>
</dbReference>
<dbReference type="GO" id="GO:0005576">
    <property type="term" value="C:extracellular region"/>
    <property type="evidence" value="ECO:0007669"/>
    <property type="project" value="UniProtKB-SubCell"/>
</dbReference>
<keyword evidence="7" id="KW-1185">Reference proteome</keyword>
<dbReference type="InterPro" id="IPR017847">
    <property type="entry name" value="T6SS_RhsGE_Vgr_subset"/>
</dbReference>
<dbReference type="PANTHER" id="PTHR32305">
    <property type="match status" value="1"/>
</dbReference>
<dbReference type="InterPro" id="IPR054030">
    <property type="entry name" value="Gp5_Vgr_C"/>
</dbReference>
<evidence type="ECO:0000313" key="7">
    <source>
        <dbReference type="Proteomes" id="UP000199167"/>
    </source>
</evidence>
<dbReference type="NCBIfam" id="TIGR03361">
    <property type="entry name" value="VI_Rhs_Vgr"/>
    <property type="match status" value="1"/>
</dbReference>